<proteinExistence type="predicted"/>
<protein>
    <submittedName>
        <fullName evidence="2">Uncharacterized protein</fullName>
    </submittedName>
</protein>
<evidence type="ECO:0000313" key="2">
    <source>
        <dbReference type="EMBL" id="ERF75145.1"/>
    </source>
</evidence>
<evidence type="ECO:0000313" key="3">
    <source>
        <dbReference type="Proteomes" id="UP000019373"/>
    </source>
</evidence>
<dbReference type="GeneID" id="19241129"/>
<dbReference type="EMBL" id="KE720818">
    <property type="protein sequence ID" value="ERF75145.1"/>
    <property type="molecule type" value="Genomic_DNA"/>
</dbReference>
<dbReference type="HOGENOM" id="CLU_585296_0_0_1"/>
<dbReference type="OrthoDB" id="3798984at2759"/>
<feature type="region of interest" description="Disordered" evidence="1">
    <location>
        <begin position="349"/>
        <end position="373"/>
    </location>
</feature>
<sequence length="467" mass="52789">MATGSPRTLASNGAHQNCSITIVCPLHGDHGPYVFNGQHDLIINHSRVLGNQLNAGQHHIHLDYSHREYDCSTLKTILKTWTNQEFTPLLNTDPFVALYLLSKALWEYQCRPNWFQGFADEIRDRYWATDFKSGGYSDTWALIALVFGWEDVFALASMDVPSLGIQPRLNGSSSQEIQIAQIVGERDYTDQFSSTYNFVRNRCGELSNTNRQVFNRLLKCFEEEGIIITSDQEANIRTLRPLGIVGLLRMFESFLERDAQSPRPRVTTPGNRIHRPVLWRMLSSVKRKRNSQAAEPTSIQDSLDPTERALLSYIKEHRELSLSKFLERNRDAGQRFRNLRNHNLLLDDEGANSNRSGSVARHTLLPPISPVGPLHRELDGAQELDRARELNGAQHELHNRTTAGSPHSSGYFHSSGCFQYPYCIHSPGFLNSPGVFHTPDCIQSPGSFYSPESFRPSCSCRPATPPP</sequence>
<accession>U1HWM0</accession>
<reference evidence="3" key="1">
    <citation type="journal article" date="2014" name="BMC Genomics">
        <title>Genome characteristics reveal the impact of lichenization on lichen-forming fungus Endocarpon pusillum Hedwig (Verrucariales, Ascomycota).</title>
        <authorList>
            <person name="Wang Y.-Y."/>
            <person name="Liu B."/>
            <person name="Zhang X.-Y."/>
            <person name="Zhou Q.-M."/>
            <person name="Zhang T."/>
            <person name="Li H."/>
            <person name="Yu Y.-F."/>
            <person name="Zhang X.-L."/>
            <person name="Hao X.-Y."/>
            <person name="Wang M."/>
            <person name="Wang L."/>
            <person name="Wei J.-C."/>
        </authorList>
    </citation>
    <scope>NUCLEOTIDE SEQUENCE [LARGE SCALE GENOMIC DNA]</scope>
    <source>
        <strain evidence="3">Z07020 / HMAS-L-300199</strain>
    </source>
</reference>
<dbReference type="RefSeq" id="XP_007787492.1">
    <property type="nucleotide sequence ID" value="XM_007789302.1"/>
</dbReference>
<gene>
    <name evidence="2" type="ORF">EPUS_06185</name>
</gene>
<name>U1HWM0_ENDPU</name>
<dbReference type="Proteomes" id="UP000019373">
    <property type="component" value="Unassembled WGS sequence"/>
</dbReference>
<evidence type="ECO:0000256" key="1">
    <source>
        <dbReference type="SAM" id="MobiDB-lite"/>
    </source>
</evidence>
<keyword evidence="3" id="KW-1185">Reference proteome</keyword>
<dbReference type="AlphaFoldDB" id="U1HWM0"/>
<organism evidence="2 3">
    <name type="scientific">Endocarpon pusillum (strain Z07020 / HMAS-L-300199)</name>
    <name type="common">Lichen-forming fungus</name>
    <dbReference type="NCBI Taxonomy" id="1263415"/>
    <lineage>
        <taxon>Eukaryota</taxon>
        <taxon>Fungi</taxon>
        <taxon>Dikarya</taxon>
        <taxon>Ascomycota</taxon>
        <taxon>Pezizomycotina</taxon>
        <taxon>Eurotiomycetes</taxon>
        <taxon>Chaetothyriomycetidae</taxon>
        <taxon>Verrucariales</taxon>
        <taxon>Verrucariaceae</taxon>
        <taxon>Endocarpon</taxon>
    </lineage>
</organism>